<dbReference type="RefSeq" id="WP_120763240.1">
    <property type="nucleotide sequence ID" value="NZ_CP032630.1"/>
</dbReference>
<dbReference type="Proteomes" id="UP000278886">
    <property type="component" value="Chromosome"/>
</dbReference>
<dbReference type="OrthoDB" id="9803476at2"/>
<keyword evidence="2" id="KW-1185">Reference proteome</keyword>
<evidence type="ECO:0000313" key="2">
    <source>
        <dbReference type="Proteomes" id="UP000278886"/>
    </source>
</evidence>
<sequence length="146" mass="16130">MDELRAERSIPLPRGIVWEALVDPVLVEGWLHPAERLVSGTTPVRFEEPETPAAPAVLQVVSPAFGDVTIELAGALGGPRGESTVLRLTVVDAWGRLSEREALWSLRLDQLEDLLHGHPVDWATWSTRHHAEDAAARAELGRRRAR</sequence>
<accession>A0A387BAE5</accession>
<dbReference type="Gene3D" id="3.30.530.20">
    <property type="match status" value="1"/>
</dbReference>
<gene>
    <name evidence="1" type="ORF">D7I47_11815</name>
</gene>
<reference evidence="2" key="1">
    <citation type="submission" date="2018-09" db="EMBL/GenBank/DDBJ databases">
        <title>Genome sequencing of strain 2DFWR-13.</title>
        <authorList>
            <person name="Heo J."/>
            <person name="Kim S.-J."/>
            <person name="Kwon S.-W."/>
        </authorList>
    </citation>
    <scope>NUCLEOTIDE SEQUENCE [LARGE SCALE GENOMIC DNA]</scope>
    <source>
        <strain evidence="2">2DFWR-13</strain>
    </source>
</reference>
<protein>
    <recommendedName>
        <fullName evidence="3">SRPBCC domain-containing protein</fullName>
    </recommendedName>
</protein>
<dbReference type="KEGG" id="lyd:D7I47_11815"/>
<name>A0A387BAE5_9MICO</name>
<evidence type="ECO:0008006" key="3">
    <source>
        <dbReference type="Google" id="ProtNLM"/>
    </source>
</evidence>
<evidence type="ECO:0000313" key="1">
    <source>
        <dbReference type="EMBL" id="AYF98871.1"/>
    </source>
</evidence>
<organism evidence="1 2">
    <name type="scientific">Protaetiibacter intestinalis</name>
    <dbReference type="NCBI Taxonomy" id="2419774"/>
    <lineage>
        <taxon>Bacteria</taxon>
        <taxon>Bacillati</taxon>
        <taxon>Actinomycetota</taxon>
        <taxon>Actinomycetes</taxon>
        <taxon>Micrococcales</taxon>
        <taxon>Microbacteriaceae</taxon>
        <taxon>Protaetiibacter</taxon>
    </lineage>
</organism>
<dbReference type="AlphaFoldDB" id="A0A387BAE5"/>
<proteinExistence type="predicted"/>
<dbReference type="EMBL" id="CP032630">
    <property type="protein sequence ID" value="AYF98871.1"/>
    <property type="molecule type" value="Genomic_DNA"/>
</dbReference>
<dbReference type="SUPFAM" id="SSF55961">
    <property type="entry name" value="Bet v1-like"/>
    <property type="match status" value="1"/>
</dbReference>
<dbReference type="InterPro" id="IPR023393">
    <property type="entry name" value="START-like_dom_sf"/>
</dbReference>